<dbReference type="GeneTree" id="ENSGT00940000153772"/>
<dbReference type="EMBL" id="EAAA01002866">
    <property type="status" value="NOT_ANNOTATED_CDS"/>
    <property type="molecule type" value="Genomic_DNA"/>
</dbReference>
<reference evidence="2" key="2">
    <citation type="journal article" date="2008" name="Genome Biol.">
        <title>Improved genome assembly and evidence-based global gene model set for the chordate Ciona intestinalis: new insight into intron and operon populations.</title>
        <authorList>
            <person name="Satou Y."/>
            <person name="Mineta K."/>
            <person name="Ogasawara M."/>
            <person name="Sasakura Y."/>
            <person name="Shoguchi E."/>
            <person name="Ueno K."/>
            <person name="Yamada L."/>
            <person name="Matsumoto J."/>
            <person name="Wasserscheid J."/>
            <person name="Dewar K."/>
            <person name="Wiley G.B."/>
            <person name="Macmil S.L."/>
            <person name="Roe B.A."/>
            <person name="Zeller R.W."/>
            <person name="Hastings K.E."/>
            <person name="Lemaire P."/>
            <person name="Lindquist E."/>
            <person name="Endo T."/>
            <person name="Hotta K."/>
            <person name="Inaba K."/>
        </authorList>
    </citation>
    <scope>NUCLEOTIDE SEQUENCE [LARGE SCALE GENOMIC DNA]</scope>
    <source>
        <strain evidence="2">wild type</strain>
    </source>
</reference>
<name>F6WP11_CIOIN</name>
<accession>F6WP11</accession>
<reference evidence="2" key="3">
    <citation type="submission" date="2025-08" db="UniProtKB">
        <authorList>
            <consortium name="Ensembl"/>
        </authorList>
    </citation>
    <scope>IDENTIFICATION</scope>
</reference>
<reference evidence="2" key="4">
    <citation type="submission" date="2025-09" db="UniProtKB">
        <authorList>
            <consortium name="Ensembl"/>
        </authorList>
    </citation>
    <scope>IDENTIFICATION</scope>
</reference>
<keyword evidence="3" id="KW-1185">Reference proteome</keyword>
<dbReference type="Proteomes" id="UP000008144">
    <property type="component" value="Chromosome 9"/>
</dbReference>
<dbReference type="AlphaFoldDB" id="F6WP11"/>
<dbReference type="OMA" id="METMHEM"/>
<feature type="coiled-coil region" evidence="1">
    <location>
        <begin position="183"/>
        <end position="281"/>
    </location>
</feature>
<feature type="coiled-coil region" evidence="1">
    <location>
        <begin position="2"/>
        <end position="118"/>
    </location>
</feature>
<sequence>MLAKTKSENAESESLISHLQEKLKTLELRSHTDKLPQDERLQAVMADRLSLENKLEESRQQLLNIKSTWSDKINLLEKQVSNLNAKISEDREEIAQKDEEIESLKSQMKEQVAALSEELNTCKVHNDDLTTHNNSILLQISELEAKLIEMETMHEMKISKMKQRESGVIDGANEVERKLRMEIEKRIEERDQANDDRDQMKSQCELKQQEFMTRVNQLDEQVSTLQQDIVNKVNEIQSKERLNSEMLKSMEDLRKNRDDVKEKLEENLNLVKETCQQLEISQQHVTTLQ</sequence>
<dbReference type="HOGENOM" id="CLU_964820_0_0_1"/>
<protein>
    <submittedName>
        <fullName evidence="2">Uncharacterized protein</fullName>
    </submittedName>
</protein>
<organism evidence="2 3">
    <name type="scientific">Ciona intestinalis</name>
    <name type="common">Transparent sea squirt</name>
    <name type="synonym">Ascidia intestinalis</name>
    <dbReference type="NCBI Taxonomy" id="7719"/>
    <lineage>
        <taxon>Eukaryota</taxon>
        <taxon>Metazoa</taxon>
        <taxon>Chordata</taxon>
        <taxon>Tunicata</taxon>
        <taxon>Ascidiacea</taxon>
        <taxon>Phlebobranchia</taxon>
        <taxon>Cionidae</taxon>
        <taxon>Ciona</taxon>
    </lineage>
</organism>
<evidence type="ECO:0000313" key="2">
    <source>
        <dbReference type="Ensembl" id="ENSCINP00000006702.2"/>
    </source>
</evidence>
<keyword evidence="1" id="KW-0175">Coiled coil</keyword>
<proteinExistence type="predicted"/>
<evidence type="ECO:0000313" key="3">
    <source>
        <dbReference type="Proteomes" id="UP000008144"/>
    </source>
</evidence>
<evidence type="ECO:0000256" key="1">
    <source>
        <dbReference type="SAM" id="Coils"/>
    </source>
</evidence>
<reference evidence="3" key="1">
    <citation type="journal article" date="2002" name="Science">
        <title>The draft genome of Ciona intestinalis: insights into chordate and vertebrate origins.</title>
        <authorList>
            <person name="Dehal P."/>
            <person name="Satou Y."/>
            <person name="Campbell R.K."/>
            <person name="Chapman J."/>
            <person name="Degnan B."/>
            <person name="De Tomaso A."/>
            <person name="Davidson B."/>
            <person name="Di Gregorio A."/>
            <person name="Gelpke M."/>
            <person name="Goodstein D.M."/>
            <person name="Harafuji N."/>
            <person name="Hastings K.E."/>
            <person name="Ho I."/>
            <person name="Hotta K."/>
            <person name="Huang W."/>
            <person name="Kawashima T."/>
            <person name="Lemaire P."/>
            <person name="Martinez D."/>
            <person name="Meinertzhagen I.A."/>
            <person name="Necula S."/>
            <person name="Nonaka M."/>
            <person name="Putnam N."/>
            <person name="Rash S."/>
            <person name="Saiga H."/>
            <person name="Satake M."/>
            <person name="Terry A."/>
            <person name="Yamada L."/>
            <person name="Wang H.G."/>
            <person name="Awazu S."/>
            <person name="Azumi K."/>
            <person name="Boore J."/>
            <person name="Branno M."/>
            <person name="Chin-Bow S."/>
            <person name="DeSantis R."/>
            <person name="Doyle S."/>
            <person name="Francino P."/>
            <person name="Keys D.N."/>
            <person name="Haga S."/>
            <person name="Hayashi H."/>
            <person name="Hino K."/>
            <person name="Imai K.S."/>
            <person name="Inaba K."/>
            <person name="Kano S."/>
            <person name="Kobayashi K."/>
            <person name="Kobayashi M."/>
            <person name="Lee B.I."/>
            <person name="Makabe K.W."/>
            <person name="Manohar C."/>
            <person name="Matassi G."/>
            <person name="Medina M."/>
            <person name="Mochizuki Y."/>
            <person name="Mount S."/>
            <person name="Morishita T."/>
            <person name="Miura S."/>
            <person name="Nakayama A."/>
            <person name="Nishizaka S."/>
            <person name="Nomoto H."/>
            <person name="Ohta F."/>
            <person name="Oishi K."/>
            <person name="Rigoutsos I."/>
            <person name="Sano M."/>
            <person name="Sasaki A."/>
            <person name="Sasakura Y."/>
            <person name="Shoguchi E."/>
            <person name="Shin-i T."/>
            <person name="Spagnuolo A."/>
            <person name="Stainier D."/>
            <person name="Suzuki M.M."/>
            <person name="Tassy O."/>
            <person name="Takatori N."/>
            <person name="Tokuoka M."/>
            <person name="Yagi K."/>
            <person name="Yoshizaki F."/>
            <person name="Wada S."/>
            <person name="Zhang C."/>
            <person name="Hyatt P.D."/>
            <person name="Larimer F."/>
            <person name="Detter C."/>
            <person name="Doggett N."/>
            <person name="Glavina T."/>
            <person name="Hawkins T."/>
            <person name="Richardson P."/>
            <person name="Lucas S."/>
            <person name="Kohara Y."/>
            <person name="Levine M."/>
            <person name="Satoh N."/>
            <person name="Rokhsar D.S."/>
        </authorList>
    </citation>
    <scope>NUCLEOTIDE SEQUENCE [LARGE SCALE GENOMIC DNA]</scope>
</reference>
<dbReference type="InParanoid" id="F6WP11"/>
<dbReference type="Ensembl" id="ENSCINT00000006702.2">
    <property type="protein sequence ID" value="ENSCINP00000006702.2"/>
    <property type="gene ID" value="ENSCING00000014194.1"/>
</dbReference>